<dbReference type="GO" id="GO:0005886">
    <property type="term" value="C:plasma membrane"/>
    <property type="evidence" value="ECO:0007669"/>
    <property type="project" value="TreeGrafter"/>
</dbReference>
<dbReference type="InterPro" id="IPR006068">
    <property type="entry name" value="ATPase_P-typ_cation-transptr_C"/>
</dbReference>
<dbReference type="Proteomes" id="UP000002027">
    <property type="component" value="Chromosome 1"/>
</dbReference>
<evidence type="ECO:0000256" key="3">
    <source>
        <dbReference type="ARBA" id="ARBA00022553"/>
    </source>
</evidence>
<keyword evidence="4 12" id="KW-0812">Transmembrane</keyword>
<dbReference type="GO" id="GO:0030007">
    <property type="term" value="P:intracellular potassium ion homeostasis"/>
    <property type="evidence" value="ECO:0007669"/>
    <property type="project" value="TreeGrafter"/>
</dbReference>
<dbReference type="InterPro" id="IPR059000">
    <property type="entry name" value="ATPase_P-type_domA"/>
</dbReference>
<dbReference type="OrthoDB" id="9760364at2"/>
<dbReference type="InterPro" id="IPR023298">
    <property type="entry name" value="ATPase_P-typ_TM_dom_sf"/>
</dbReference>
<dbReference type="Pfam" id="PF00689">
    <property type="entry name" value="Cation_ATPase_C"/>
    <property type="match status" value="1"/>
</dbReference>
<dbReference type="Pfam" id="PF00690">
    <property type="entry name" value="Cation_ATPase_N"/>
    <property type="match status" value="1"/>
</dbReference>
<evidence type="ECO:0000313" key="15">
    <source>
        <dbReference type="Proteomes" id="UP000002027"/>
    </source>
</evidence>
<feature type="compositionally biased region" description="Polar residues" evidence="11">
    <location>
        <begin position="1"/>
        <end position="15"/>
    </location>
</feature>
<accession>D1C3G9</accession>
<evidence type="ECO:0000256" key="12">
    <source>
        <dbReference type="SAM" id="Phobius"/>
    </source>
</evidence>
<keyword evidence="6" id="KW-0067">ATP-binding</keyword>
<evidence type="ECO:0000256" key="10">
    <source>
        <dbReference type="ARBA" id="ARBA00023136"/>
    </source>
</evidence>
<dbReference type="SUPFAM" id="SSF81665">
    <property type="entry name" value="Calcium ATPase, transmembrane domain M"/>
    <property type="match status" value="1"/>
</dbReference>
<keyword evidence="3" id="KW-0597">Phosphoprotein</keyword>
<feature type="transmembrane region" description="Helical" evidence="12">
    <location>
        <begin position="261"/>
        <end position="280"/>
    </location>
</feature>
<dbReference type="GO" id="GO:1990573">
    <property type="term" value="P:potassium ion import across plasma membrane"/>
    <property type="evidence" value="ECO:0007669"/>
    <property type="project" value="TreeGrafter"/>
</dbReference>
<dbReference type="InterPro" id="IPR008250">
    <property type="entry name" value="ATPase_P-typ_transduc_dom_A_sf"/>
</dbReference>
<dbReference type="GO" id="GO:1902600">
    <property type="term" value="P:proton transmembrane transport"/>
    <property type="evidence" value="ECO:0007669"/>
    <property type="project" value="TreeGrafter"/>
</dbReference>
<feature type="compositionally biased region" description="Low complexity" evidence="11">
    <location>
        <begin position="361"/>
        <end position="379"/>
    </location>
</feature>
<reference evidence="14 15" key="2">
    <citation type="journal article" date="2010" name="Stand. Genomic Sci.">
        <title>Complete genome sequence of Desulfohalobium retbaense type strain (HR(100)).</title>
        <authorList>
            <person name="Spring S."/>
            <person name="Nolan M."/>
            <person name="Lapidus A."/>
            <person name="Glavina Del Rio T."/>
            <person name="Copeland A."/>
            <person name="Tice H."/>
            <person name="Cheng J.F."/>
            <person name="Lucas S."/>
            <person name="Land M."/>
            <person name="Chen F."/>
            <person name="Bruce D."/>
            <person name="Goodwin L."/>
            <person name="Pitluck S."/>
            <person name="Ivanova N."/>
            <person name="Mavromatis K."/>
            <person name="Mikhailova N."/>
            <person name="Pati A."/>
            <person name="Chen A."/>
            <person name="Palaniappan K."/>
            <person name="Hauser L."/>
            <person name="Chang Y.J."/>
            <person name="Jeffries C.D."/>
            <person name="Munk C."/>
            <person name="Kiss H."/>
            <person name="Chain P."/>
            <person name="Han C."/>
            <person name="Brettin T."/>
            <person name="Detter J.C."/>
            <person name="Schuler E."/>
            <person name="Goker M."/>
            <person name="Rohde M."/>
            <person name="Bristow J."/>
            <person name="Eisen J.A."/>
            <person name="Markowitz V."/>
            <person name="Hugenholtz P."/>
            <person name="Kyrpides N.C."/>
            <person name="Klenk H.P."/>
        </authorList>
    </citation>
    <scope>NUCLEOTIDE SEQUENCE [LARGE SCALE GENOMIC DNA]</scope>
    <source>
        <strain evidence="15">ATCC 49802 / DSM 20745 / S 6022</strain>
    </source>
</reference>
<dbReference type="GO" id="GO:0012505">
    <property type="term" value="C:endomembrane system"/>
    <property type="evidence" value="ECO:0007669"/>
    <property type="project" value="UniProtKB-SubCell"/>
</dbReference>
<dbReference type="GO" id="GO:0016887">
    <property type="term" value="F:ATP hydrolysis activity"/>
    <property type="evidence" value="ECO:0007669"/>
    <property type="project" value="InterPro"/>
</dbReference>
<dbReference type="InterPro" id="IPR004014">
    <property type="entry name" value="ATPase_P-typ_cation-transptr_N"/>
</dbReference>
<dbReference type="SFLD" id="SFLDS00003">
    <property type="entry name" value="Haloacid_Dehalogenase"/>
    <property type="match status" value="1"/>
</dbReference>
<dbReference type="PRINTS" id="PR00119">
    <property type="entry name" value="CATATPASE"/>
</dbReference>
<dbReference type="InterPro" id="IPR050510">
    <property type="entry name" value="Cation_transp_ATPase_P-type"/>
</dbReference>
<evidence type="ECO:0000256" key="4">
    <source>
        <dbReference type="ARBA" id="ARBA00022692"/>
    </source>
</evidence>
<dbReference type="Pfam" id="PF13246">
    <property type="entry name" value="Cation_ATPase"/>
    <property type="match status" value="1"/>
</dbReference>
<feature type="region of interest" description="Disordered" evidence="11">
    <location>
        <begin position="1"/>
        <end position="22"/>
    </location>
</feature>
<feature type="domain" description="Cation-transporting P-type ATPase N-terminal" evidence="13">
    <location>
        <begin position="20"/>
        <end position="93"/>
    </location>
</feature>
<evidence type="ECO:0000256" key="2">
    <source>
        <dbReference type="ARBA" id="ARBA00005675"/>
    </source>
</evidence>
<dbReference type="AlphaFoldDB" id="D1C3G9"/>
<dbReference type="SUPFAM" id="SSF56784">
    <property type="entry name" value="HAD-like"/>
    <property type="match status" value="1"/>
</dbReference>
<feature type="transmembrane region" description="Helical" evidence="12">
    <location>
        <begin position="79"/>
        <end position="106"/>
    </location>
</feature>
<evidence type="ECO:0000313" key="14">
    <source>
        <dbReference type="EMBL" id="ACZ38786.1"/>
    </source>
</evidence>
<evidence type="ECO:0000256" key="1">
    <source>
        <dbReference type="ARBA" id="ARBA00004127"/>
    </source>
</evidence>
<dbReference type="PROSITE" id="PS00154">
    <property type="entry name" value="ATPASE_E1_E2"/>
    <property type="match status" value="1"/>
</dbReference>
<dbReference type="SFLD" id="SFLDG00002">
    <property type="entry name" value="C1.7:_P-type_atpase_like"/>
    <property type="match status" value="1"/>
</dbReference>
<evidence type="ECO:0000256" key="11">
    <source>
        <dbReference type="SAM" id="MobiDB-lite"/>
    </source>
</evidence>
<dbReference type="FunFam" id="2.70.150.10:FF:000160">
    <property type="entry name" value="Sarcoplasmic/endoplasmic reticulum calcium ATPase 1"/>
    <property type="match status" value="1"/>
</dbReference>
<keyword evidence="15" id="KW-1185">Reference proteome</keyword>
<evidence type="ECO:0000256" key="6">
    <source>
        <dbReference type="ARBA" id="ARBA00022840"/>
    </source>
</evidence>
<dbReference type="STRING" id="479434.Sthe_1351"/>
<dbReference type="SFLD" id="SFLDF00027">
    <property type="entry name" value="p-type_atpase"/>
    <property type="match status" value="1"/>
</dbReference>
<dbReference type="InParanoid" id="D1C3G9"/>
<dbReference type="InterPro" id="IPR023299">
    <property type="entry name" value="ATPase_P-typ_cyto_dom_N"/>
</dbReference>
<evidence type="ECO:0000256" key="7">
    <source>
        <dbReference type="ARBA" id="ARBA00022842"/>
    </source>
</evidence>
<keyword evidence="5" id="KW-0547">Nucleotide-binding</keyword>
<dbReference type="FunCoup" id="D1C3G9">
    <property type="interactions" value="295"/>
</dbReference>
<dbReference type="GO" id="GO:0005391">
    <property type="term" value="F:P-type sodium:potassium-exchanging transporter activity"/>
    <property type="evidence" value="ECO:0007669"/>
    <property type="project" value="TreeGrafter"/>
</dbReference>
<reference evidence="15" key="1">
    <citation type="submission" date="2009-11" db="EMBL/GenBank/DDBJ databases">
        <title>The complete chromosome 1 of Sphaerobacter thermophilus DSM 20745.</title>
        <authorList>
            <person name="Lucas S."/>
            <person name="Copeland A."/>
            <person name="Lapidus A."/>
            <person name="Glavina del Rio T."/>
            <person name="Dalin E."/>
            <person name="Tice H."/>
            <person name="Bruce D."/>
            <person name="Goodwin L."/>
            <person name="Pitluck S."/>
            <person name="Kyrpides N."/>
            <person name="Mavromatis K."/>
            <person name="Ivanova N."/>
            <person name="Mikhailova N."/>
            <person name="LaButti K.M."/>
            <person name="Clum A."/>
            <person name="Sun H.I."/>
            <person name="Brettin T."/>
            <person name="Detter J.C."/>
            <person name="Han C."/>
            <person name="Larimer F."/>
            <person name="Land M."/>
            <person name="Hauser L."/>
            <person name="Markowitz V."/>
            <person name="Cheng J.F."/>
            <person name="Hugenholtz P."/>
            <person name="Woyke T."/>
            <person name="Wu D."/>
            <person name="Steenblock K."/>
            <person name="Schneider S."/>
            <person name="Pukall R."/>
            <person name="Goeker M."/>
            <person name="Klenk H.P."/>
            <person name="Eisen J.A."/>
        </authorList>
    </citation>
    <scope>NUCLEOTIDE SEQUENCE [LARGE SCALE GENOMIC DNA]</scope>
    <source>
        <strain evidence="15">ATCC 49802 / DSM 20745 / S 6022</strain>
    </source>
</reference>
<dbReference type="PANTHER" id="PTHR43294">
    <property type="entry name" value="SODIUM/POTASSIUM-TRANSPORTING ATPASE SUBUNIT ALPHA"/>
    <property type="match status" value="1"/>
</dbReference>
<comment type="subcellular location">
    <subcellularLocation>
        <location evidence="1">Endomembrane system</location>
        <topology evidence="1">Multi-pass membrane protein</topology>
    </subcellularLocation>
</comment>
<gene>
    <name evidence="14" type="ordered locus">Sthe_1351</name>
</gene>
<dbReference type="Gene3D" id="2.70.150.10">
    <property type="entry name" value="Calcium-transporting ATPase, cytoplasmic transduction domain A"/>
    <property type="match status" value="1"/>
</dbReference>
<sequence>MRNRTAATDTRTGRSASAPPWHALPADEVRARLSTSDTGLTDAEAEARLVRIGPNEIPEEPPPGLLILLLRQFRSPLSYILFAALAISLLIGETVDAIVIAFALLLDATIGLYQERQAETSLRALRQLSAPHSRVIRDGIERDVPSRELVPGDVVLLESGTRVPADLRLTTTTSLLVDESLLTGESVPVTKHPNPVPETAPLGDRSSLAFSGTVVVSGRGRGYVVATGINTELGAIASAMREAEDTETPLQQRVARLARSLALYTAVTAAATVAIGIAQGQEAVDMLLVAVALAVAAVPEGLPVGLTITLATGVRRMARRNAIIRHLPAAETLGSTTVIGSDKTGTLTENRMTVRRVWSGGQSVVPGTTPTPSPESNSVRPGDPVYDTLLIGVLTNEAAVYPTGDGYRVTGDPTEAALLIAAHRAGLEPEGLRARYPSIDEVPFEAERRFSASLRRTDDGYLLAVKGAPERILPLCDRMRHGESVVPLDPAAVQETVDDMARDGMRVLAMAYRQFDRPPEDTAATVEAGGLIFAGLQGMIDPPRPGVREAIERCHRSGIRVLMITGDHAVTAAAIARDLGIAGDDVRVLTSEDLAAMDTDALRSAVAEVPVYARVTPQDKLRIVTALQERGEVVAVTGDGVNDGPALRAADIGVAMGRSGTDVAREAADMVLADDNFVTIYAAVEEGRTAFDNVRKVTLFLVATNVAEVVAVVAAVAAGWPLPLLAAQILWLNLATEGLQDIALAFEPPEGDVLDRKPLPRSEPILSRVLWERVAIAGLLAAIGTLLLFRWELDNSGSLTAARSVALTTLVIVEAFQVFNVRALWRSSFRVDPRSNPFLLFATLGGVALHVIALYLPPTQYLLRLEPISLEAWVRIVLIGVMVLLAVEVHKRLRRVSR</sequence>
<keyword evidence="7" id="KW-0460">Magnesium</keyword>
<dbReference type="KEGG" id="sti:Sthe_1351"/>
<keyword evidence="10 12" id="KW-0472">Membrane</keyword>
<dbReference type="PRINTS" id="PR00120">
    <property type="entry name" value="HATPASE"/>
</dbReference>
<protein>
    <submittedName>
        <fullName evidence="14">ATPase, P-type (Transporting), HAD superfamily, subfamily IC</fullName>
    </submittedName>
</protein>
<feature type="region of interest" description="Disordered" evidence="11">
    <location>
        <begin position="361"/>
        <end position="382"/>
    </location>
</feature>
<dbReference type="GO" id="GO:0036376">
    <property type="term" value="P:sodium ion export across plasma membrane"/>
    <property type="evidence" value="ECO:0007669"/>
    <property type="project" value="TreeGrafter"/>
</dbReference>
<dbReference type="FunFam" id="3.40.50.1000:FF:000028">
    <property type="entry name" value="Calcium-transporting P-type ATPase, putative"/>
    <property type="match status" value="1"/>
</dbReference>
<dbReference type="InterPro" id="IPR001757">
    <property type="entry name" value="P_typ_ATPase"/>
</dbReference>
<feature type="transmembrane region" description="Helical" evidence="12">
    <location>
        <begin position="286"/>
        <end position="311"/>
    </location>
</feature>
<dbReference type="PANTHER" id="PTHR43294:SF20">
    <property type="entry name" value="P-TYPE ATPASE"/>
    <property type="match status" value="1"/>
</dbReference>
<comment type="similarity">
    <text evidence="2">Belongs to the cation transport ATPase (P-type) (TC 3.A.3) family. Type IIA subfamily.</text>
</comment>
<dbReference type="Gene3D" id="3.40.1110.10">
    <property type="entry name" value="Calcium-transporting ATPase, cytoplasmic domain N"/>
    <property type="match status" value="1"/>
</dbReference>
<dbReference type="SUPFAM" id="SSF81660">
    <property type="entry name" value="Metal cation-transporting ATPase, ATP-binding domain N"/>
    <property type="match status" value="1"/>
</dbReference>
<dbReference type="SMART" id="SM00831">
    <property type="entry name" value="Cation_ATPase_N"/>
    <property type="match status" value="1"/>
</dbReference>
<evidence type="ECO:0000256" key="8">
    <source>
        <dbReference type="ARBA" id="ARBA00022967"/>
    </source>
</evidence>
<dbReference type="SUPFAM" id="SSF81653">
    <property type="entry name" value="Calcium ATPase, transduction domain A"/>
    <property type="match status" value="1"/>
</dbReference>
<keyword evidence="9 12" id="KW-1133">Transmembrane helix</keyword>
<organism evidence="14 15">
    <name type="scientific">Sphaerobacter thermophilus (strain ATCC 49802 / DSM 20745 / KCCM 41009 / NCIMB 13125 / S 6022)</name>
    <dbReference type="NCBI Taxonomy" id="479434"/>
    <lineage>
        <taxon>Bacteria</taxon>
        <taxon>Pseudomonadati</taxon>
        <taxon>Thermomicrobiota</taxon>
        <taxon>Thermomicrobia</taxon>
        <taxon>Sphaerobacterales</taxon>
        <taxon>Sphaerobacterineae</taxon>
        <taxon>Sphaerobacteraceae</taxon>
        <taxon>Sphaerobacter</taxon>
    </lineage>
</organism>
<dbReference type="NCBIfam" id="TIGR01494">
    <property type="entry name" value="ATPase_P-type"/>
    <property type="match status" value="2"/>
</dbReference>
<feature type="transmembrane region" description="Helical" evidence="12">
    <location>
        <begin position="837"/>
        <end position="856"/>
    </location>
</feature>
<dbReference type="eggNOG" id="COG0474">
    <property type="taxonomic scope" value="Bacteria"/>
</dbReference>
<proteinExistence type="inferred from homology"/>
<dbReference type="InterPro" id="IPR023214">
    <property type="entry name" value="HAD_sf"/>
</dbReference>
<dbReference type="Gene3D" id="3.40.50.1000">
    <property type="entry name" value="HAD superfamily/HAD-like"/>
    <property type="match status" value="1"/>
</dbReference>
<keyword evidence="8" id="KW-1278">Translocase</keyword>
<name>D1C3G9_SPHTD</name>
<dbReference type="Gene3D" id="1.20.1110.10">
    <property type="entry name" value="Calcium-transporting ATPase, transmembrane domain"/>
    <property type="match status" value="1"/>
</dbReference>
<dbReference type="InterPro" id="IPR044492">
    <property type="entry name" value="P_typ_ATPase_HD_dom"/>
</dbReference>
<dbReference type="Pfam" id="PF00122">
    <property type="entry name" value="E1-E2_ATPase"/>
    <property type="match status" value="1"/>
</dbReference>
<feature type="transmembrane region" description="Helical" evidence="12">
    <location>
        <begin position="872"/>
        <end position="889"/>
    </location>
</feature>
<dbReference type="InterPro" id="IPR018303">
    <property type="entry name" value="ATPase_P-typ_P_site"/>
</dbReference>
<dbReference type="GO" id="GO:0005524">
    <property type="term" value="F:ATP binding"/>
    <property type="evidence" value="ECO:0007669"/>
    <property type="project" value="UniProtKB-KW"/>
</dbReference>
<dbReference type="InterPro" id="IPR036412">
    <property type="entry name" value="HAD-like_sf"/>
</dbReference>
<dbReference type="EMBL" id="CP001823">
    <property type="protein sequence ID" value="ACZ38786.1"/>
    <property type="molecule type" value="Genomic_DNA"/>
</dbReference>
<evidence type="ECO:0000259" key="13">
    <source>
        <dbReference type="SMART" id="SM00831"/>
    </source>
</evidence>
<evidence type="ECO:0000256" key="5">
    <source>
        <dbReference type="ARBA" id="ARBA00022741"/>
    </source>
</evidence>
<dbReference type="GO" id="GO:0006883">
    <property type="term" value="P:intracellular sodium ion homeostasis"/>
    <property type="evidence" value="ECO:0007669"/>
    <property type="project" value="TreeGrafter"/>
</dbReference>
<evidence type="ECO:0000256" key="9">
    <source>
        <dbReference type="ARBA" id="ARBA00022989"/>
    </source>
</evidence>
<dbReference type="RefSeq" id="WP_012871833.1">
    <property type="nucleotide sequence ID" value="NC_013523.1"/>
</dbReference>
<dbReference type="HOGENOM" id="CLU_002360_4_1_0"/>
<feature type="transmembrane region" description="Helical" evidence="12">
    <location>
        <begin position="770"/>
        <end position="789"/>
    </location>
</feature>